<keyword evidence="2" id="KW-0560">Oxidoreductase</keyword>
<evidence type="ECO:0000256" key="3">
    <source>
        <dbReference type="ARBA" id="ARBA00035112"/>
    </source>
</evidence>
<feature type="region of interest" description="Disordered" evidence="4">
    <location>
        <begin position="1"/>
        <end position="40"/>
    </location>
</feature>
<evidence type="ECO:0000256" key="5">
    <source>
        <dbReference type="SAM" id="Phobius"/>
    </source>
</evidence>
<dbReference type="AlphaFoldDB" id="A0A7U2ID79"/>
<proteinExistence type="inferred from homology"/>
<evidence type="ECO:0000313" key="7">
    <source>
        <dbReference type="Proteomes" id="UP000663193"/>
    </source>
</evidence>
<evidence type="ECO:0000256" key="2">
    <source>
        <dbReference type="ARBA" id="ARBA00023002"/>
    </source>
</evidence>
<keyword evidence="7" id="KW-1185">Reference proteome</keyword>
<gene>
    <name evidence="6" type="ORF">JI435_163570</name>
</gene>
<protein>
    <recommendedName>
        <fullName evidence="8">Cyclochlorotine biosynthesis protein O</fullName>
    </recommendedName>
</protein>
<dbReference type="OrthoDB" id="3687641at2759"/>
<accession>A0A7U2ID79</accession>
<dbReference type="PANTHER" id="PTHR33365:SF11">
    <property type="entry name" value="TAT PATHWAY SIGNAL SEQUENCE"/>
    <property type="match status" value="1"/>
</dbReference>
<feature type="compositionally biased region" description="Polar residues" evidence="4">
    <location>
        <begin position="1"/>
        <end position="18"/>
    </location>
</feature>
<dbReference type="Proteomes" id="UP000663193">
    <property type="component" value="Chromosome 23"/>
</dbReference>
<dbReference type="GO" id="GO:0016491">
    <property type="term" value="F:oxidoreductase activity"/>
    <property type="evidence" value="ECO:0007669"/>
    <property type="project" value="UniProtKB-KW"/>
</dbReference>
<keyword evidence="5" id="KW-0472">Membrane</keyword>
<dbReference type="PANTHER" id="PTHR33365">
    <property type="entry name" value="YALI0B05434P"/>
    <property type="match status" value="1"/>
</dbReference>
<feature type="transmembrane region" description="Helical" evidence="5">
    <location>
        <begin position="61"/>
        <end position="79"/>
    </location>
</feature>
<feature type="non-terminal residue" evidence="6">
    <location>
        <position position="256"/>
    </location>
</feature>
<evidence type="ECO:0008006" key="8">
    <source>
        <dbReference type="Google" id="ProtNLM"/>
    </source>
</evidence>
<comment type="similarity">
    <text evidence="3">Belongs to the ustYa family.</text>
</comment>
<keyword evidence="5" id="KW-0812">Transmembrane</keyword>
<dbReference type="EMBL" id="CP069045">
    <property type="protein sequence ID" value="QRD07671.1"/>
    <property type="molecule type" value="Genomic_DNA"/>
</dbReference>
<organism evidence="6 7">
    <name type="scientific">Phaeosphaeria nodorum (strain SN15 / ATCC MYA-4574 / FGSC 10173)</name>
    <name type="common">Glume blotch fungus</name>
    <name type="synonym">Parastagonospora nodorum</name>
    <dbReference type="NCBI Taxonomy" id="321614"/>
    <lineage>
        <taxon>Eukaryota</taxon>
        <taxon>Fungi</taxon>
        <taxon>Dikarya</taxon>
        <taxon>Ascomycota</taxon>
        <taxon>Pezizomycotina</taxon>
        <taxon>Dothideomycetes</taxon>
        <taxon>Pleosporomycetidae</taxon>
        <taxon>Pleosporales</taxon>
        <taxon>Pleosporineae</taxon>
        <taxon>Phaeosphaeriaceae</taxon>
        <taxon>Parastagonospora</taxon>
    </lineage>
</organism>
<sequence>QSNSFDGLQSPTMFSSPKQLPYPYAKVPNDNEEDRDHVPKTGAWKPLQQAFKSRWAHHIKLGAYAVLLLLMGFFLGYAFEQRNLGTRSHLELSVQPRLFKMERVFGDKPSRESSSAWDTLMPKRGGFFNHPKIAPKRSAYAVFHQLHCLNALREAYWTTLDAAVSPTALNVNDIPFEVSPVHMRHCIDLLRQALMCTPDLTVETKNETLGGVTGFGTVHQCKDWSELMGWMVQWQDVGAPKRGGEGGNTHAHHHGS</sequence>
<dbReference type="GO" id="GO:0043386">
    <property type="term" value="P:mycotoxin biosynthetic process"/>
    <property type="evidence" value="ECO:0007669"/>
    <property type="project" value="InterPro"/>
</dbReference>
<evidence type="ECO:0000256" key="4">
    <source>
        <dbReference type="SAM" id="MobiDB-lite"/>
    </source>
</evidence>
<dbReference type="Pfam" id="PF11807">
    <property type="entry name" value="UstYa"/>
    <property type="match status" value="1"/>
</dbReference>
<comment type="pathway">
    <text evidence="1">Mycotoxin biosynthesis.</text>
</comment>
<keyword evidence="5" id="KW-1133">Transmembrane helix</keyword>
<reference evidence="7" key="1">
    <citation type="journal article" date="2021" name="BMC Genomics">
        <title>Chromosome-level genome assembly and manually-curated proteome of model necrotroph Parastagonospora nodorum Sn15 reveals a genome-wide trove of candidate effector homologs, and redundancy of virulence-related functions within an accessory chromosome.</title>
        <authorList>
            <person name="Bertazzoni S."/>
            <person name="Jones D.A.B."/>
            <person name="Phan H.T."/>
            <person name="Tan K.-C."/>
            <person name="Hane J.K."/>
        </authorList>
    </citation>
    <scope>NUCLEOTIDE SEQUENCE [LARGE SCALE GENOMIC DNA]</scope>
    <source>
        <strain evidence="7">SN15 / ATCC MYA-4574 / FGSC 10173)</strain>
    </source>
</reference>
<dbReference type="InterPro" id="IPR021765">
    <property type="entry name" value="UstYa-like"/>
</dbReference>
<evidence type="ECO:0000313" key="6">
    <source>
        <dbReference type="EMBL" id="QRD07671.1"/>
    </source>
</evidence>
<dbReference type="VEuPathDB" id="FungiDB:JI435_163570"/>
<evidence type="ECO:0000256" key="1">
    <source>
        <dbReference type="ARBA" id="ARBA00004685"/>
    </source>
</evidence>
<name>A0A7U2ID79_PHANO</name>